<dbReference type="AlphaFoldDB" id="A0A4U8W0V3"/>
<evidence type="ECO:0000313" key="3">
    <source>
        <dbReference type="Proteomes" id="UP000290439"/>
    </source>
</evidence>
<dbReference type="SUPFAM" id="SSF46785">
    <property type="entry name" value="Winged helix' DNA-binding domain"/>
    <property type="match status" value="1"/>
</dbReference>
<organism evidence="2 3">
    <name type="scientific">Nocardia cyriacigeorgica</name>
    <dbReference type="NCBI Taxonomy" id="135487"/>
    <lineage>
        <taxon>Bacteria</taxon>
        <taxon>Bacillati</taxon>
        <taxon>Actinomycetota</taxon>
        <taxon>Actinomycetes</taxon>
        <taxon>Mycobacteriales</taxon>
        <taxon>Nocardiaceae</taxon>
        <taxon>Nocardia</taxon>
    </lineage>
</organism>
<reference evidence="2 3" key="1">
    <citation type="submission" date="2019-02" db="EMBL/GenBank/DDBJ databases">
        <authorList>
            <consortium name="Pathogen Informatics"/>
        </authorList>
    </citation>
    <scope>NUCLEOTIDE SEQUENCE [LARGE SCALE GENOMIC DNA]</scope>
    <source>
        <strain evidence="2 3">3012STDY6756504</strain>
    </source>
</reference>
<dbReference type="EMBL" id="LR215973">
    <property type="protein sequence ID" value="VFA99481.1"/>
    <property type="molecule type" value="Genomic_DNA"/>
</dbReference>
<proteinExistence type="predicted"/>
<feature type="domain" description="HTH marR-type" evidence="1">
    <location>
        <begin position="17"/>
        <end position="147"/>
    </location>
</feature>
<dbReference type="GO" id="GO:0006950">
    <property type="term" value="P:response to stress"/>
    <property type="evidence" value="ECO:0007669"/>
    <property type="project" value="TreeGrafter"/>
</dbReference>
<dbReference type="InterPro" id="IPR036388">
    <property type="entry name" value="WH-like_DNA-bd_sf"/>
</dbReference>
<dbReference type="PROSITE" id="PS50995">
    <property type="entry name" value="HTH_MARR_2"/>
    <property type="match status" value="1"/>
</dbReference>
<evidence type="ECO:0000313" key="2">
    <source>
        <dbReference type="EMBL" id="VFA99481.1"/>
    </source>
</evidence>
<dbReference type="Proteomes" id="UP000290439">
    <property type="component" value="Chromosome"/>
</dbReference>
<name>A0A4U8W0V3_9NOCA</name>
<dbReference type="GO" id="GO:0003700">
    <property type="term" value="F:DNA-binding transcription factor activity"/>
    <property type="evidence" value="ECO:0007669"/>
    <property type="project" value="InterPro"/>
</dbReference>
<dbReference type="InterPro" id="IPR039422">
    <property type="entry name" value="MarR/SlyA-like"/>
</dbReference>
<dbReference type="InterPro" id="IPR036390">
    <property type="entry name" value="WH_DNA-bd_sf"/>
</dbReference>
<dbReference type="PRINTS" id="PR00598">
    <property type="entry name" value="HTHMARR"/>
</dbReference>
<sequence>MAMSDSGDFGSAAEKPLSRLSFELTLLSRHTPAASRHPRFQLDRSAFLILTRLDVGSPLSLRELAEALRLDISTVNRQVGAMLDQGLVERVPDPEGGLARKVRPSDKGMELLDADRTVGRDGIGRVVADWPAEDVDQLHRLITKFNQSVEQLEGNPWPRPGD</sequence>
<dbReference type="RefSeq" id="WP_051016768.1">
    <property type="nucleotide sequence ID" value="NZ_JADLPI010000002.1"/>
</dbReference>
<dbReference type="InterPro" id="IPR000835">
    <property type="entry name" value="HTH_MarR-typ"/>
</dbReference>
<protein>
    <submittedName>
        <fullName evidence="2">Predicted transcriptional regulator</fullName>
    </submittedName>
</protein>
<dbReference type="PANTHER" id="PTHR33164:SF57">
    <property type="entry name" value="MARR-FAMILY TRANSCRIPTIONAL REGULATOR"/>
    <property type="match status" value="1"/>
</dbReference>
<evidence type="ECO:0000259" key="1">
    <source>
        <dbReference type="PROSITE" id="PS50995"/>
    </source>
</evidence>
<accession>A0A4U8W0V3</accession>
<dbReference type="Pfam" id="PF01047">
    <property type="entry name" value="MarR"/>
    <property type="match status" value="1"/>
</dbReference>
<dbReference type="PANTHER" id="PTHR33164">
    <property type="entry name" value="TRANSCRIPTIONAL REGULATOR, MARR FAMILY"/>
    <property type="match status" value="1"/>
</dbReference>
<gene>
    <name evidence="2" type="ORF">NCTC10797_03264</name>
</gene>
<dbReference type="SMART" id="SM00347">
    <property type="entry name" value="HTH_MARR"/>
    <property type="match status" value="1"/>
</dbReference>
<dbReference type="Gene3D" id="1.10.10.10">
    <property type="entry name" value="Winged helix-like DNA-binding domain superfamily/Winged helix DNA-binding domain"/>
    <property type="match status" value="1"/>
</dbReference>